<comment type="caution">
    <text evidence="4">The sequence shown here is derived from an EMBL/GenBank/DDBJ whole genome shotgun (WGS) entry which is preliminary data.</text>
</comment>
<feature type="region of interest" description="Disordered" evidence="2">
    <location>
        <begin position="629"/>
        <end position="648"/>
    </location>
</feature>
<dbReference type="PROSITE" id="PS51035">
    <property type="entry name" value="BAG"/>
    <property type="match status" value="1"/>
</dbReference>
<dbReference type="InterPro" id="IPR003103">
    <property type="entry name" value="BAG_domain"/>
</dbReference>
<feature type="region of interest" description="Disordered" evidence="2">
    <location>
        <begin position="664"/>
        <end position="689"/>
    </location>
</feature>
<dbReference type="OrthoDB" id="787121at2759"/>
<organism evidence="4 5">
    <name type="scientific">Arabis nemorensis</name>
    <dbReference type="NCBI Taxonomy" id="586526"/>
    <lineage>
        <taxon>Eukaryota</taxon>
        <taxon>Viridiplantae</taxon>
        <taxon>Streptophyta</taxon>
        <taxon>Embryophyta</taxon>
        <taxon>Tracheophyta</taxon>
        <taxon>Spermatophyta</taxon>
        <taxon>Magnoliopsida</taxon>
        <taxon>eudicotyledons</taxon>
        <taxon>Gunneridae</taxon>
        <taxon>Pentapetalae</taxon>
        <taxon>rosids</taxon>
        <taxon>malvids</taxon>
        <taxon>Brassicales</taxon>
        <taxon>Brassicaceae</taxon>
        <taxon>Arabideae</taxon>
        <taxon>Arabis</taxon>
    </lineage>
</organism>
<feature type="region of interest" description="Disordered" evidence="2">
    <location>
        <begin position="368"/>
        <end position="503"/>
    </location>
</feature>
<gene>
    <name evidence="4" type="ORF">ANE_LOCUS24309</name>
</gene>
<feature type="region of interest" description="Disordered" evidence="2">
    <location>
        <begin position="947"/>
        <end position="984"/>
    </location>
</feature>
<sequence length="984" mass="110007">MMPVYNDSSQPCHMRPQGYYHQAFGNNQPQHMTMEAPSPCHGSCVHGNFPAYNAYWPPCYPPQVPYHPYCVNHPGIHPHASYAPPCYIHPPFPAGYQPWYGSEKDVPVEHRCGKCSPQMCYPKNETGVVIEEHEPENEKGSRGEAVFHVRSTNGPYPTIWIPHDNARNQEHGSSSVGSGNHEKPPAECKAPENMTVQKFFPNPWNGCFPFDESTMKSLVQNQDRKKAQNGKTIELPFDLSKLKSLLQGQDTKEEQIQKNKGEQGQLPYPIFRIPSHGKQENVEASESKESSNEGRNLKSFPSDLYGNEGRKPQAVPSVLHGNAGPKTQNEGKEGNFECSLLPDAEKKISLRSIPVENQLQEPRTIPVKLSESHLPKPTEPTKTIVKKTEPIGNTKREQPPSPPKASRLPPVCLRVDPLPKRKHSGAKSLNSPRRKEQPLKAEETKVISPLSSKKAETKSAHEACDVKCEEPNKEKMSEEPVNSTGTEKESVESNSNLQGGANWEIVKSCETKENREKPAKKTFTEEEAARFIQSRYRGYDVRRWEPIKKLKEIATVREQMGDIKKRIQALDVSTDQRIEEKETVILGEMVMNLLLKLDSVQGLHPGIRDHRKSLVRELSDIQEKLDSMKSSSAIAEKEKAEEQVEITSETSDFPVNLEHTQLAEENKMVPETNTEEVRLPSPEEHPPSVLNRTEAQPVAEAEEGSGLFKTLVTDPEPATESSTCEAAATSTTVPEKIGEVEFVQPVNPLSADGEEVTVTNIEEDNAVVKSLEEPQNELPQVVESSTSGPENVTVVSETEGSVLENVERKAEDDTILPSEEYVEFSEVLPVGVTDDEMQVLSQDSSSCTREAEMTAMDLETAIREETNIDLSSDHSKELLLAQETISEPQEETKQPPETEVTEREIPEETKKLMEENQRFKETMDTLVKAGKEQLEAISKLTGRVKSLEKKLSQKKRRTQIGHRKPNRVKDATIPMSASSTDVVL</sequence>
<keyword evidence="5" id="KW-1185">Reference proteome</keyword>
<dbReference type="PROSITE" id="PS50096">
    <property type="entry name" value="IQ"/>
    <property type="match status" value="1"/>
</dbReference>
<feature type="region of interest" description="Disordered" evidence="2">
    <location>
        <begin position="165"/>
        <end position="188"/>
    </location>
</feature>
<evidence type="ECO:0000313" key="5">
    <source>
        <dbReference type="Proteomes" id="UP000489600"/>
    </source>
</evidence>
<evidence type="ECO:0000256" key="1">
    <source>
        <dbReference type="ARBA" id="ARBA00023186"/>
    </source>
</evidence>
<dbReference type="PANTHER" id="PTHR33322:SF16">
    <property type="entry name" value="BAG FAMILY MOLECULAR CHAPERONE REGULATOR 6"/>
    <property type="match status" value="1"/>
</dbReference>
<dbReference type="Proteomes" id="UP000489600">
    <property type="component" value="Unassembled WGS sequence"/>
</dbReference>
<feature type="compositionally biased region" description="Polar residues" evidence="2">
    <location>
        <begin position="975"/>
        <end position="984"/>
    </location>
</feature>
<reference evidence="4" key="1">
    <citation type="submission" date="2019-07" db="EMBL/GenBank/DDBJ databases">
        <authorList>
            <person name="Dittberner H."/>
        </authorList>
    </citation>
    <scope>NUCLEOTIDE SEQUENCE [LARGE SCALE GENOMIC DNA]</scope>
</reference>
<feature type="compositionally biased region" description="Basic and acidic residues" evidence="2">
    <location>
        <begin position="433"/>
        <end position="445"/>
    </location>
</feature>
<keyword evidence="1" id="KW-0143">Chaperone</keyword>
<dbReference type="Gene3D" id="1.20.58.120">
    <property type="entry name" value="BAG domain"/>
    <property type="match status" value="1"/>
</dbReference>
<feature type="region of interest" description="Disordered" evidence="2">
    <location>
        <begin position="773"/>
        <end position="793"/>
    </location>
</feature>
<feature type="compositionally biased region" description="Basic and acidic residues" evidence="2">
    <location>
        <begin position="277"/>
        <end position="296"/>
    </location>
</feature>
<feature type="region of interest" description="Disordered" evidence="2">
    <location>
        <begin position="867"/>
        <end position="908"/>
    </location>
</feature>
<dbReference type="InterPro" id="IPR036533">
    <property type="entry name" value="BAG_dom_sf"/>
</dbReference>
<feature type="compositionally biased region" description="Basic and acidic residues" evidence="2">
    <location>
        <begin position="890"/>
        <end position="908"/>
    </location>
</feature>
<feature type="compositionally biased region" description="Basic and acidic residues" evidence="2">
    <location>
        <begin position="867"/>
        <end position="877"/>
    </location>
</feature>
<dbReference type="GO" id="GO:0009506">
    <property type="term" value="C:plasmodesma"/>
    <property type="evidence" value="ECO:0007669"/>
    <property type="project" value="TreeGrafter"/>
</dbReference>
<dbReference type="AlphaFoldDB" id="A0A565CJN5"/>
<accession>A0A565CJN5</accession>
<evidence type="ECO:0000256" key="2">
    <source>
        <dbReference type="SAM" id="MobiDB-lite"/>
    </source>
</evidence>
<dbReference type="InterPro" id="IPR040400">
    <property type="entry name" value="BAG5/6/7/8"/>
</dbReference>
<feature type="compositionally biased region" description="Basic and acidic residues" evidence="2">
    <location>
        <begin position="675"/>
        <end position="686"/>
    </location>
</feature>
<dbReference type="EMBL" id="CABITT030000008">
    <property type="protein sequence ID" value="VVB13865.1"/>
    <property type="molecule type" value="Genomic_DNA"/>
</dbReference>
<dbReference type="SUPFAM" id="SSF63491">
    <property type="entry name" value="BAG domain"/>
    <property type="match status" value="1"/>
</dbReference>
<feature type="region of interest" description="Disordered" evidence="2">
    <location>
        <begin position="712"/>
        <end position="732"/>
    </location>
</feature>
<dbReference type="PANTHER" id="PTHR33322">
    <property type="entry name" value="BAG DOMAIN CONTAINING PROTEIN, EXPRESSED"/>
    <property type="match status" value="1"/>
</dbReference>
<protein>
    <recommendedName>
        <fullName evidence="3">BAG domain-containing protein</fullName>
    </recommendedName>
</protein>
<feature type="region of interest" description="Disordered" evidence="2">
    <location>
        <begin position="248"/>
        <end position="336"/>
    </location>
</feature>
<dbReference type="GO" id="GO:0051087">
    <property type="term" value="F:protein-folding chaperone binding"/>
    <property type="evidence" value="ECO:0007669"/>
    <property type="project" value="InterPro"/>
</dbReference>
<feature type="compositionally biased region" description="Low complexity" evidence="2">
    <location>
        <begin position="716"/>
        <end position="732"/>
    </location>
</feature>
<dbReference type="FunFam" id="1.20.58.120:FF:000010">
    <property type="entry name" value="BAG family molecular chaperone regulator 6"/>
    <property type="match status" value="1"/>
</dbReference>
<feature type="compositionally biased region" description="Basic and acidic residues" evidence="2">
    <location>
        <begin position="386"/>
        <end position="398"/>
    </location>
</feature>
<feature type="compositionally biased region" description="Polar residues" evidence="2">
    <location>
        <begin position="782"/>
        <end position="793"/>
    </location>
</feature>
<feature type="compositionally biased region" description="Basic and acidic residues" evidence="2">
    <location>
        <begin position="250"/>
        <end position="261"/>
    </location>
</feature>
<dbReference type="GO" id="GO:0006457">
    <property type="term" value="P:protein folding"/>
    <property type="evidence" value="ECO:0007669"/>
    <property type="project" value="TreeGrafter"/>
</dbReference>
<evidence type="ECO:0000313" key="4">
    <source>
        <dbReference type="EMBL" id="VVB13865.1"/>
    </source>
</evidence>
<evidence type="ECO:0000259" key="3">
    <source>
        <dbReference type="PROSITE" id="PS51035"/>
    </source>
</evidence>
<proteinExistence type="predicted"/>
<dbReference type="SMART" id="SM00264">
    <property type="entry name" value="BAG"/>
    <property type="match status" value="1"/>
</dbReference>
<feature type="domain" description="BAG" evidence="3">
    <location>
        <begin position="552"/>
        <end position="629"/>
    </location>
</feature>
<dbReference type="Pfam" id="PF02179">
    <property type="entry name" value="BAG"/>
    <property type="match status" value="1"/>
</dbReference>
<feature type="compositionally biased region" description="Basic and acidic residues" evidence="2">
    <location>
        <begin position="453"/>
        <end position="478"/>
    </location>
</feature>
<feature type="compositionally biased region" description="Basic residues" evidence="2">
    <location>
        <begin position="952"/>
        <end position="966"/>
    </location>
</feature>
<name>A0A565CJN5_9BRAS</name>